<feature type="transmembrane region" description="Helical" evidence="1">
    <location>
        <begin position="7"/>
        <end position="27"/>
    </location>
</feature>
<proteinExistence type="predicted"/>
<evidence type="ECO:0000256" key="1">
    <source>
        <dbReference type="SAM" id="Phobius"/>
    </source>
</evidence>
<comment type="caution">
    <text evidence="2">The sequence shown here is derived from an EMBL/GenBank/DDBJ whole genome shotgun (WGS) entry which is preliminary data.</text>
</comment>
<organism evidence="2 3">
    <name type="scientific">Winogradskyella poriferorum</name>
    <dbReference type="NCBI Taxonomy" id="307627"/>
    <lineage>
        <taxon>Bacteria</taxon>
        <taxon>Pseudomonadati</taxon>
        <taxon>Bacteroidota</taxon>
        <taxon>Flavobacteriia</taxon>
        <taxon>Flavobacteriales</taxon>
        <taxon>Flavobacteriaceae</taxon>
        <taxon>Winogradskyella</taxon>
    </lineage>
</organism>
<name>A0ABU7W1Q5_9FLAO</name>
<keyword evidence="1" id="KW-0472">Membrane</keyword>
<protein>
    <recommendedName>
        <fullName evidence="4">Energy transducer TonB</fullName>
    </recommendedName>
</protein>
<dbReference type="Proteomes" id="UP001356704">
    <property type="component" value="Unassembled WGS sequence"/>
</dbReference>
<keyword evidence="1" id="KW-1133">Transmembrane helix</keyword>
<keyword evidence="3" id="KW-1185">Reference proteome</keyword>
<gene>
    <name evidence="2" type="ORF">V1468_02745</name>
</gene>
<dbReference type="RefSeq" id="WP_331808722.1">
    <property type="nucleotide sequence ID" value="NZ_JAZHOU010000001.1"/>
</dbReference>
<evidence type="ECO:0000313" key="3">
    <source>
        <dbReference type="Proteomes" id="UP001356704"/>
    </source>
</evidence>
<evidence type="ECO:0000313" key="2">
    <source>
        <dbReference type="EMBL" id="MEF3077911.1"/>
    </source>
</evidence>
<evidence type="ECO:0008006" key="4">
    <source>
        <dbReference type="Google" id="ProtNLM"/>
    </source>
</evidence>
<keyword evidence="1" id="KW-0812">Transmembrane</keyword>
<reference evidence="2 3" key="1">
    <citation type="submission" date="2024-02" db="EMBL/GenBank/DDBJ databases">
        <title>Winogradskyella poriferorum JCM 12885.</title>
        <authorList>
            <person name="Zhang D.-F."/>
            <person name="Fu Z.-Y."/>
        </authorList>
    </citation>
    <scope>NUCLEOTIDE SEQUENCE [LARGE SCALE GENOMIC DNA]</scope>
    <source>
        <strain evidence="2 3">JCM 12885</strain>
    </source>
</reference>
<dbReference type="EMBL" id="JAZHOU010000001">
    <property type="protein sequence ID" value="MEF3077911.1"/>
    <property type="molecule type" value="Genomic_DNA"/>
</dbReference>
<sequence length="244" mass="27773">MKFIERYKAGIITFLISGIVVLAMFSFQLKQNSKLITENFYEIEPEPEITKEDQELFDAIDGKSTNKAFNEDQEYKEMMRNFKTMSANDFERTTKALEEAKTNDITEETSITKSYANSNAYALNSEETESYKKLQEELNKRLENKKIADEHAKTKSTLTYSLVGRTMRDYDIPRYLCEIGGKIVVNITVNAKGIVTDATINGSSNSNNQCLINSALEYAKEALFDTSSKTKQIGTITFLFKGKR</sequence>
<accession>A0ABU7W1Q5</accession>